<dbReference type="EMBL" id="JAGPNK010000001">
    <property type="protein sequence ID" value="KAH7329597.1"/>
    <property type="molecule type" value="Genomic_DNA"/>
</dbReference>
<gene>
    <name evidence="1" type="ORF">B0I35DRAFT_474176</name>
</gene>
<accession>A0A8K0T7N3</accession>
<organism evidence="1 2">
    <name type="scientific">Stachybotrys elegans</name>
    <dbReference type="NCBI Taxonomy" id="80388"/>
    <lineage>
        <taxon>Eukaryota</taxon>
        <taxon>Fungi</taxon>
        <taxon>Dikarya</taxon>
        <taxon>Ascomycota</taxon>
        <taxon>Pezizomycotina</taxon>
        <taxon>Sordariomycetes</taxon>
        <taxon>Hypocreomycetidae</taxon>
        <taxon>Hypocreales</taxon>
        <taxon>Stachybotryaceae</taxon>
        <taxon>Stachybotrys</taxon>
    </lineage>
</organism>
<keyword evidence="2" id="KW-1185">Reference proteome</keyword>
<proteinExistence type="predicted"/>
<protein>
    <submittedName>
        <fullName evidence="1">Uncharacterized protein</fullName>
    </submittedName>
</protein>
<comment type="caution">
    <text evidence="1">The sequence shown here is derived from an EMBL/GenBank/DDBJ whole genome shotgun (WGS) entry which is preliminary data.</text>
</comment>
<sequence>MWRGSTKDDTGAYVGMRLFRDGKLVEVPLGLSLEQPKAFKRMVWGSDTLTKSHSQLDFGRASSLGVRFEWQDATGKWYTVPLEKSNSGFQMGVVSNRTTGQILNVLWYPIMSIIKALELTTYTEPLDGFSKFLGLAEPWR</sequence>
<evidence type="ECO:0000313" key="1">
    <source>
        <dbReference type="EMBL" id="KAH7329597.1"/>
    </source>
</evidence>
<dbReference type="Proteomes" id="UP000813444">
    <property type="component" value="Unassembled WGS sequence"/>
</dbReference>
<reference evidence="1" key="1">
    <citation type="journal article" date="2021" name="Nat. Commun.">
        <title>Genetic determinants of endophytism in the Arabidopsis root mycobiome.</title>
        <authorList>
            <person name="Mesny F."/>
            <person name="Miyauchi S."/>
            <person name="Thiergart T."/>
            <person name="Pickel B."/>
            <person name="Atanasova L."/>
            <person name="Karlsson M."/>
            <person name="Huettel B."/>
            <person name="Barry K.W."/>
            <person name="Haridas S."/>
            <person name="Chen C."/>
            <person name="Bauer D."/>
            <person name="Andreopoulos W."/>
            <person name="Pangilinan J."/>
            <person name="LaButti K."/>
            <person name="Riley R."/>
            <person name="Lipzen A."/>
            <person name="Clum A."/>
            <person name="Drula E."/>
            <person name="Henrissat B."/>
            <person name="Kohler A."/>
            <person name="Grigoriev I.V."/>
            <person name="Martin F.M."/>
            <person name="Hacquard S."/>
        </authorList>
    </citation>
    <scope>NUCLEOTIDE SEQUENCE</scope>
    <source>
        <strain evidence="1">MPI-CAGE-CH-0235</strain>
    </source>
</reference>
<evidence type="ECO:0000313" key="2">
    <source>
        <dbReference type="Proteomes" id="UP000813444"/>
    </source>
</evidence>
<dbReference type="AlphaFoldDB" id="A0A8K0T7N3"/>
<name>A0A8K0T7N3_9HYPO</name>